<dbReference type="Proteomes" id="UP000608890">
    <property type="component" value="Unassembled WGS sequence"/>
</dbReference>
<dbReference type="EMBL" id="BMNB01000037">
    <property type="protein sequence ID" value="GGM62195.1"/>
    <property type="molecule type" value="Genomic_DNA"/>
</dbReference>
<evidence type="ECO:0000313" key="3">
    <source>
        <dbReference type="Proteomes" id="UP000608890"/>
    </source>
</evidence>
<organism evidence="2 3">
    <name type="scientific">Micromonospora sonchi</name>
    <dbReference type="NCBI Taxonomy" id="1763543"/>
    <lineage>
        <taxon>Bacteria</taxon>
        <taxon>Bacillati</taxon>
        <taxon>Actinomycetota</taxon>
        <taxon>Actinomycetes</taxon>
        <taxon>Micromonosporales</taxon>
        <taxon>Micromonosporaceae</taxon>
        <taxon>Micromonospora</taxon>
    </lineage>
</organism>
<dbReference type="Pfam" id="PF12320">
    <property type="entry name" value="SbcD_C"/>
    <property type="match status" value="1"/>
</dbReference>
<reference evidence="2" key="1">
    <citation type="journal article" date="2014" name="Int. J. Syst. Evol. Microbiol.">
        <title>Complete genome sequence of Corynebacterium casei LMG S-19264T (=DSM 44701T), isolated from a smear-ripened cheese.</title>
        <authorList>
            <consortium name="US DOE Joint Genome Institute (JGI-PGF)"/>
            <person name="Walter F."/>
            <person name="Albersmeier A."/>
            <person name="Kalinowski J."/>
            <person name="Ruckert C."/>
        </authorList>
    </citation>
    <scope>NUCLEOTIDE SEQUENCE</scope>
    <source>
        <strain evidence="2">CGMCC 4.7312</strain>
    </source>
</reference>
<sequence>MAHAFVFGGQGCDTERDISVGGVQHVPSGVFEGVDYVALGHLHGRQRLADGLRYSGSPLAFSFSEAAHVKSSYLVDFNDGLSRVEEIPAPVPRRMARLTGSIEELLNSPVYSEYEQCWVEATLTDQVRPVSPHERLKRRFPHLLKLVVPSLTADVGSRDLADLDRLAPVEVALDFVTEVRGRPADGDEVDLLHRAFDELRRLEATS</sequence>
<dbReference type="AlphaFoldDB" id="A0A917U9E3"/>
<gene>
    <name evidence="2" type="ORF">GCM10011608_54170</name>
</gene>
<keyword evidence="3" id="KW-1185">Reference proteome</keyword>
<dbReference type="PANTHER" id="PTHR30337:SF0">
    <property type="entry name" value="NUCLEASE SBCCD SUBUNIT D"/>
    <property type="match status" value="1"/>
</dbReference>
<evidence type="ECO:0000313" key="2">
    <source>
        <dbReference type="EMBL" id="GGM62195.1"/>
    </source>
</evidence>
<feature type="domain" description="Nuclease SbcCD subunit D C-terminal" evidence="1">
    <location>
        <begin position="92"/>
        <end position="178"/>
    </location>
</feature>
<protein>
    <recommendedName>
        <fullName evidence="1">Nuclease SbcCD subunit D C-terminal domain-containing protein</fullName>
    </recommendedName>
</protein>
<dbReference type="InterPro" id="IPR050535">
    <property type="entry name" value="DNA_Repair-Maintenance_Comp"/>
</dbReference>
<dbReference type="InterPro" id="IPR026843">
    <property type="entry name" value="SbcD_C"/>
</dbReference>
<dbReference type="SUPFAM" id="SSF56300">
    <property type="entry name" value="Metallo-dependent phosphatases"/>
    <property type="match status" value="1"/>
</dbReference>
<proteinExistence type="predicted"/>
<name>A0A917U9E3_9ACTN</name>
<dbReference type="InterPro" id="IPR029052">
    <property type="entry name" value="Metallo-depent_PP-like"/>
</dbReference>
<comment type="caution">
    <text evidence="2">The sequence shown here is derived from an EMBL/GenBank/DDBJ whole genome shotgun (WGS) entry which is preliminary data.</text>
</comment>
<dbReference type="Gene3D" id="3.60.21.10">
    <property type="match status" value="1"/>
</dbReference>
<evidence type="ECO:0000259" key="1">
    <source>
        <dbReference type="Pfam" id="PF12320"/>
    </source>
</evidence>
<dbReference type="PANTHER" id="PTHR30337">
    <property type="entry name" value="COMPONENT OF ATP-DEPENDENT DSDNA EXONUCLEASE"/>
    <property type="match status" value="1"/>
</dbReference>
<accession>A0A917U9E3</accession>
<reference evidence="2" key="2">
    <citation type="submission" date="2020-09" db="EMBL/GenBank/DDBJ databases">
        <authorList>
            <person name="Sun Q."/>
            <person name="Zhou Y."/>
        </authorList>
    </citation>
    <scope>NUCLEOTIDE SEQUENCE</scope>
    <source>
        <strain evidence="2">CGMCC 4.7312</strain>
    </source>
</reference>